<evidence type="ECO:0000256" key="1">
    <source>
        <dbReference type="ARBA" id="ARBA00005254"/>
    </source>
</evidence>
<name>A0ABT0IES4_9ACTN</name>
<dbReference type="Gene3D" id="3.10.129.10">
    <property type="entry name" value="Hotdog Thioesterase"/>
    <property type="match status" value="1"/>
</dbReference>
<evidence type="ECO:0000313" key="4">
    <source>
        <dbReference type="Proteomes" id="UP001522868"/>
    </source>
</evidence>
<gene>
    <name evidence="3" type="ORF">M1O15_21065</name>
</gene>
<dbReference type="PANTHER" id="PTHR43664">
    <property type="entry name" value="MONOAMINE OXIDASE-RELATED"/>
    <property type="match status" value="1"/>
</dbReference>
<reference evidence="3 4" key="1">
    <citation type="submission" date="2022-04" db="EMBL/GenBank/DDBJ databases">
        <title>Streptomyces sp. nov. LCR6-01 isolated from Lichen of Dirinaria sp.</title>
        <authorList>
            <person name="Kanchanasin P."/>
            <person name="Tanasupawat S."/>
            <person name="Phongsopitanun W."/>
        </authorList>
    </citation>
    <scope>NUCLEOTIDE SEQUENCE [LARGE SCALE GENOMIC DNA]</scope>
    <source>
        <strain evidence="3 4">LCR6-01</strain>
    </source>
</reference>
<comment type="similarity">
    <text evidence="1">Belongs to the enoyl-CoA hydratase/isomerase family.</text>
</comment>
<dbReference type="Proteomes" id="UP001522868">
    <property type="component" value="Unassembled WGS sequence"/>
</dbReference>
<proteinExistence type="inferred from homology"/>
<dbReference type="RefSeq" id="WP_248635653.1">
    <property type="nucleotide sequence ID" value="NZ_JALPTH010000021.1"/>
</dbReference>
<dbReference type="Pfam" id="PF01575">
    <property type="entry name" value="MaoC_dehydratas"/>
    <property type="match status" value="1"/>
</dbReference>
<organism evidence="3 4">
    <name type="scientific">Streptomyces lichenis</name>
    <dbReference type="NCBI Taxonomy" id="2306967"/>
    <lineage>
        <taxon>Bacteria</taxon>
        <taxon>Bacillati</taxon>
        <taxon>Actinomycetota</taxon>
        <taxon>Actinomycetes</taxon>
        <taxon>Kitasatosporales</taxon>
        <taxon>Streptomycetaceae</taxon>
        <taxon>Streptomyces</taxon>
    </lineage>
</organism>
<feature type="domain" description="MaoC-like" evidence="2">
    <location>
        <begin position="31"/>
        <end position="132"/>
    </location>
</feature>
<dbReference type="InterPro" id="IPR029069">
    <property type="entry name" value="HotDog_dom_sf"/>
</dbReference>
<dbReference type="PANTHER" id="PTHR43664:SF1">
    <property type="entry name" value="BETA-METHYLMALYL-COA DEHYDRATASE"/>
    <property type="match status" value="1"/>
</dbReference>
<dbReference type="InterPro" id="IPR002539">
    <property type="entry name" value="MaoC-like_dom"/>
</dbReference>
<dbReference type="EMBL" id="JALPTH010000021">
    <property type="protein sequence ID" value="MCK8679836.1"/>
    <property type="molecule type" value="Genomic_DNA"/>
</dbReference>
<comment type="caution">
    <text evidence="3">The sequence shown here is derived from an EMBL/GenBank/DDBJ whole genome shotgun (WGS) entry which is preliminary data.</text>
</comment>
<accession>A0ABT0IES4</accession>
<sequence length="191" mass="20549">MNPDPPHGYRRIGELRVRENVGLSYGELFPGLTIEHRPGRTVTELDNLLGAALSGNVAPIHTDAHHSSQTPWGRILVCSGVTLNLVAGMTVRSISGLTIANLAVDRVRFTAPVHLGDTLYAQTEILSRRSSRSRPGTGVITCLTTAHNQDDIGVMAFVRTFLLPLDADAVRDATRYQKGDHGPAAGLLPGR</sequence>
<evidence type="ECO:0000313" key="3">
    <source>
        <dbReference type="EMBL" id="MCK8679836.1"/>
    </source>
</evidence>
<dbReference type="InterPro" id="IPR052342">
    <property type="entry name" value="MCH/BMMD"/>
</dbReference>
<dbReference type="CDD" id="cd03451">
    <property type="entry name" value="FkbR2"/>
    <property type="match status" value="1"/>
</dbReference>
<protein>
    <submittedName>
        <fullName evidence="3">MaoC family dehydratase</fullName>
    </submittedName>
</protein>
<evidence type="ECO:0000259" key="2">
    <source>
        <dbReference type="Pfam" id="PF01575"/>
    </source>
</evidence>
<dbReference type="SUPFAM" id="SSF54637">
    <property type="entry name" value="Thioesterase/thiol ester dehydrase-isomerase"/>
    <property type="match status" value="1"/>
</dbReference>
<keyword evidence="4" id="KW-1185">Reference proteome</keyword>